<accession>C6BRN5</accession>
<reference evidence="1 2" key="1">
    <citation type="submission" date="2009-06" db="EMBL/GenBank/DDBJ databases">
        <title>Complete sequence of Desulfovibrio salexigens DSM 2638.</title>
        <authorList>
            <consortium name="US DOE Joint Genome Institute"/>
            <person name="Lucas S."/>
            <person name="Copeland A."/>
            <person name="Lapidus A."/>
            <person name="Glavina del Rio T."/>
            <person name="Tice H."/>
            <person name="Bruce D."/>
            <person name="Goodwin L."/>
            <person name="Pitluck S."/>
            <person name="Munk A.C."/>
            <person name="Brettin T."/>
            <person name="Detter J.C."/>
            <person name="Han C."/>
            <person name="Tapia R."/>
            <person name="Larimer F."/>
            <person name="Land M."/>
            <person name="Hauser L."/>
            <person name="Kyrpides N."/>
            <person name="Anderson I."/>
            <person name="Wall J.D."/>
            <person name="Arkin A.P."/>
            <person name="Dehal P."/>
            <person name="Chivian D."/>
            <person name="Giles B."/>
            <person name="Hazen T.C."/>
        </authorList>
    </citation>
    <scope>NUCLEOTIDE SEQUENCE [LARGE SCALE GENOMIC DNA]</scope>
    <source>
        <strain evidence="2">ATCC 14822 / DSM 2638 / NCIMB 8403 / VKM B-1763</strain>
    </source>
</reference>
<organism evidence="1 2">
    <name type="scientific">Maridesulfovibrio salexigens (strain ATCC 14822 / DSM 2638 / NCIMB 8403 / VKM B-1763)</name>
    <name type="common">Desulfovibrio salexigens</name>
    <dbReference type="NCBI Taxonomy" id="526222"/>
    <lineage>
        <taxon>Bacteria</taxon>
        <taxon>Pseudomonadati</taxon>
        <taxon>Thermodesulfobacteriota</taxon>
        <taxon>Desulfovibrionia</taxon>
        <taxon>Desulfovibrionales</taxon>
        <taxon>Desulfovibrionaceae</taxon>
        <taxon>Maridesulfovibrio</taxon>
    </lineage>
</organism>
<evidence type="ECO:0000313" key="1">
    <source>
        <dbReference type="EMBL" id="ACS79475.1"/>
    </source>
</evidence>
<keyword evidence="2" id="KW-1185">Reference proteome</keyword>
<dbReference type="Proteomes" id="UP000002601">
    <property type="component" value="Chromosome"/>
</dbReference>
<dbReference type="RefSeq" id="WP_015851293.1">
    <property type="nucleotide sequence ID" value="NC_012881.1"/>
</dbReference>
<dbReference type="KEGG" id="dsa:Desal_1413"/>
<dbReference type="HOGENOM" id="CLU_1486762_0_0_7"/>
<name>C6BRN5_MARSD</name>
<dbReference type="AlphaFoldDB" id="C6BRN5"/>
<dbReference type="OrthoDB" id="5522316at2"/>
<gene>
    <name evidence="1" type="ordered locus">Desal_1413</name>
</gene>
<protein>
    <submittedName>
        <fullName evidence="1">Uncharacterized protein</fullName>
    </submittedName>
</protein>
<sequence length="181" mass="20928">MSKEVIVDKTLEFSFPDDWEYSVYEDCKIRKDIQKKINSVRCVDLLLLNKPENILYIIEVKDYDTATTEKMKELVSDLPRVLSEKFIDTMAGLTCAKMCGDTELKHFYRALLDPEVKKRFVSFVDLGQHCNDPRGNGRNLIANLHQRMKSVLKPVCCDKRMACDIKTLPAAYGWSVTRIKQ</sequence>
<dbReference type="STRING" id="526222.Desal_1413"/>
<evidence type="ECO:0000313" key="2">
    <source>
        <dbReference type="Proteomes" id="UP000002601"/>
    </source>
</evidence>
<proteinExistence type="predicted"/>
<dbReference type="EMBL" id="CP001649">
    <property type="protein sequence ID" value="ACS79475.1"/>
    <property type="molecule type" value="Genomic_DNA"/>
</dbReference>